<evidence type="ECO:0000313" key="1">
    <source>
        <dbReference type="EMBL" id="JAH26768.1"/>
    </source>
</evidence>
<proteinExistence type="predicted"/>
<sequence>MVGSHQKKVIKFHAEKKTKHFGGFSLLLNSGSGHFCAWGQPCFVIRQSNSLTSDSLYLQYQNHCQP</sequence>
<organism evidence="1">
    <name type="scientific">Anguilla anguilla</name>
    <name type="common">European freshwater eel</name>
    <name type="synonym">Muraena anguilla</name>
    <dbReference type="NCBI Taxonomy" id="7936"/>
    <lineage>
        <taxon>Eukaryota</taxon>
        <taxon>Metazoa</taxon>
        <taxon>Chordata</taxon>
        <taxon>Craniata</taxon>
        <taxon>Vertebrata</taxon>
        <taxon>Euteleostomi</taxon>
        <taxon>Actinopterygii</taxon>
        <taxon>Neopterygii</taxon>
        <taxon>Teleostei</taxon>
        <taxon>Anguilliformes</taxon>
        <taxon>Anguillidae</taxon>
        <taxon>Anguilla</taxon>
    </lineage>
</organism>
<reference evidence="1" key="1">
    <citation type="submission" date="2014-11" db="EMBL/GenBank/DDBJ databases">
        <authorList>
            <person name="Amaro Gonzalez C."/>
        </authorList>
    </citation>
    <scope>NUCLEOTIDE SEQUENCE</scope>
</reference>
<dbReference type="AlphaFoldDB" id="A0A0E9REL9"/>
<name>A0A0E9REL9_ANGAN</name>
<dbReference type="EMBL" id="GBXM01081809">
    <property type="protein sequence ID" value="JAH26768.1"/>
    <property type="molecule type" value="Transcribed_RNA"/>
</dbReference>
<accession>A0A0E9REL9</accession>
<reference evidence="1" key="2">
    <citation type="journal article" date="2015" name="Fish Shellfish Immunol.">
        <title>Early steps in the European eel (Anguilla anguilla)-Vibrio vulnificus interaction in the gills: Role of the RtxA13 toxin.</title>
        <authorList>
            <person name="Callol A."/>
            <person name="Pajuelo D."/>
            <person name="Ebbesson L."/>
            <person name="Teles M."/>
            <person name="MacKenzie S."/>
            <person name="Amaro C."/>
        </authorList>
    </citation>
    <scope>NUCLEOTIDE SEQUENCE</scope>
</reference>
<protein>
    <submittedName>
        <fullName evidence="1">Uncharacterized protein</fullName>
    </submittedName>
</protein>